<reference evidence="2" key="1">
    <citation type="submission" date="2015-04" db="UniProtKB">
        <authorList>
            <consortium name="EnsemblPlants"/>
        </authorList>
    </citation>
    <scope>IDENTIFICATION</scope>
</reference>
<dbReference type="HOGENOM" id="CLU_1654939_0_0_1"/>
<organism evidence="2">
    <name type="scientific">Oryza meridionalis</name>
    <dbReference type="NCBI Taxonomy" id="40149"/>
    <lineage>
        <taxon>Eukaryota</taxon>
        <taxon>Viridiplantae</taxon>
        <taxon>Streptophyta</taxon>
        <taxon>Embryophyta</taxon>
        <taxon>Tracheophyta</taxon>
        <taxon>Spermatophyta</taxon>
        <taxon>Magnoliopsida</taxon>
        <taxon>Liliopsida</taxon>
        <taxon>Poales</taxon>
        <taxon>Poaceae</taxon>
        <taxon>BOP clade</taxon>
        <taxon>Oryzoideae</taxon>
        <taxon>Oryzeae</taxon>
        <taxon>Oryzinae</taxon>
        <taxon>Oryza</taxon>
    </lineage>
</organism>
<proteinExistence type="predicted"/>
<feature type="region of interest" description="Disordered" evidence="1">
    <location>
        <begin position="1"/>
        <end position="21"/>
    </location>
</feature>
<accession>A0A0E0EV69</accession>
<evidence type="ECO:0000313" key="3">
    <source>
        <dbReference type="Proteomes" id="UP000008021"/>
    </source>
</evidence>
<evidence type="ECO:0000256" key="1">
    <source>
        <dbReference type="SAM" id="MobiDB-lite"/>
    </source>
</evidence>
<name>A0A0E0EV69_9ORYZ</name>
<dbReference type="EnsemblPlants" id="OMERI10G00230.1">
    <property type="protein sequence ID" value="OMERI10G00230.1"/>
    <property type="gene ID" value="OMERI10G00230"/>
</dbReference>
<keyword evidence="3" id="KW-1185">Reference proteome</keyword>
<reference evidence="2" key="2">
    <citation type="submission" date="2018-05" db="EMBL/GenBank/DDBJ databases">
        <title>OmerRS3 (Oryza meridionalis Reference Sequence Version 3).</title>
        <authorList>
            <person name="Zhang J."/>
            <person name="Kudrna D."/>
            <person name="Lee S."/>
            <person name="Talag J."/>
            <person name="Welchert J."/>
            <person name="Wing R.A."/>
        </authorList>
    </citation>
    <scope>NUCLEOTIDE SEQUENCE [LARGE SCALE GENOMIC DNA]</scope>
    <source>
        <strain evidence="2">cv. OR44</strain>
    </source>
</reference>
<protein>
    <submittedName>
        <fullName evidence="2">Uncharacterized protein</fullName>
    </submittedName>
</protein>
<dbReference type="AlphaFoldDB" id="A0A0E0EV69"/>
<evidence type="ECO:0000313" key="2">
    <source>
        <dbReference type="EnsemblPlants" id="OMERI10G00230.1"/>
    </source>
</evidence>
<sequence length="160" mass="17878">MPFGHKPANKAPKNKCKKRKDLDEINTTAQKDITRRKWLKAEYIKSLSIVGLLTKKGEVIRERRASHLKVVLAYVVFALVFGRRLRRPGVPSGVGGSSFLLLRDPLKVLAKAGLRAIPATVLPETLSEGLQVRPGAQRVRRPFPRHMVGEILDMLATVRV</sequence>
<dbReference type="Gramene" id="OMERI10G00230.1">
    <property type="protein sequence ID" value="OMERI10G00230.1"/>
    <property type="gene ID" value="OMERI10G00230"/>
</dbReference>
<dbReference type="Proteomes" id="UP000008021">
    <property type="component" value="Chromosome 10"/>
</dbReference>